<protein>
    <recommendedName>
        <fullName evidence="7">Trimethylamine monooxygenase</fullName>
        <ecNumber evidence="6">1.14.13.148</ecNumber>
    </recommendedName>
</protein>
<dbReference type="KEGG" id="mflg:ABS361_15185"/>
<evidence type="ECO:0000256" key="3">
    <source>
        <dbReference type="ARBA" id="ARBA00022827"/>
    </source>
</evidence>
<dbReference type="InterPro" id="IPR020946">
    <property type="entry name" value="Flavin_mOase-like"/>
</dbReference>
<evidence type="ECO:0000256" key="6">
    <source>
        <dbReference type="ARBA" id="ARBA00034528"/>
    </source>
</evidence>
<dbReference type="AlphaFoldDB" id="A0AAU7X6T2"/>
<evidence type="ECO:0000256" key="1">
    <source>
        <dbReference type="ARBA" id="ARBA00009183"/>
    </source>
</evidence>
<dbReference type="EC" id="1.14.13.148" evidence="6"/>
<dbReference type="GO" id="GO:0050661">
    <property type="term" value="F:NADP binding"/>
    <property type="evidence" value="ECO:0007669"/>
    <property type="project" value="InterPro"/>
</dbReference>
<keyword evidence="2" id="KW-0285">Flavoprotein</keyword>
<evidence type="ECO:0000256" key="7">
    <source>
        <dbReference type="ARBA" id="ARBA00035159"/>
    </source>
</evidence>
<sequence>MVKRKTVAVIGGGVSGLAAAKAFAERGHIVVGFERTHDLGGVWEPSRSYPDVQTQSPKDLYRYTDLAMPDDYPEWPKGPQVHAYLHAYAAKHGLARLFRLDTNIVSMDRRADGKPGWTLTVETRGESGSETRTEDFDFVAVCTGQFSDKNIISHPGQDAFVANGGRVIHSSEYTDPAMARGRRVVVLGASKSATDIAVNAAKNGAAAVTMVYRENMWRVPYFVGGINFKRLLYTRAQEMQFNSWGRTRAQKLVAALTKPLVWANFRGLETLLKLQLGLKKWNMVPDVPIEKDVSCSVPIVTPGLFESFKTGKVRPIRGTFERYEPGGIKLTTGETVGCDLAVLAVGWKLGVPYLADAHKAKLIEPDGQYRVYRLAVNPDLPDMGFVGFNSSFCTILSAEMIANWLVRYADGMLARQPSAAEMNADIERMLHWKRHERPAAQIYGGLCSAPFHFKHFDELLADMGATVRKRANPLAEYLSYPNADAYGRFLASTPQYVAQ</sequence>
<dbReference type="PANTHER" id="PTHR23023">
    <property type="entry name" value="DIMETHYLANILINE MONOOXYGENASE"/>
    <property type="match status" value="1"/>
</dbReference>
<name>A0AAU7X6T2_9HYPH</name>
<dbReference type="PRINTS" id="PR00370">
    <property type="entry name" value="FMOXYGENASE"/>
</dbReference>
<evidence type="ECO:0000313" key="8">
    <source>
        <dbReference type="EMBL" id="XBY43427.1"/>
    </source>
</evidence>
<dbReference type="RefSeq" id="WP_407048526.1">
    <property type="nucleotide sequence ID" value="NZ_CP158568.1"/>
</dbReference>
<reference evidence="8" key="1">
    <citation type="submission" date="2024-06" db="EMBL/GenBank/DDBJ databases">
        <title>Methylostella associata gen. nov., sp. nov., a novel Ancalomicrobiaceae-affiliated facultatively methylotrophic bacteria that feed on methanotrophs of the genus Methylococcus.</title>
        <authorList>
            <person name="Saltykova V."/>
            <person name="Danilova O.V."/>
            <person name="Oshkin I.Y."/>
            <person name="Belova S.E."/>
            <person name="Pimenov N.V."/>
            <person name="Dedysh S.N."/>
        </authorList>
    </citation>
    <scope>NUCLEOTIDE SEQUENCE</scope>
    <source>
        <strain evidence="8">S20</strain>
    </source>
</reference>
<dbReference type="Pfam" id="PF00743">
    <property type="entry name" value="FMO-like"/>
    <property type="match status" value="1"/>
</dbReference>
<evidence type="ECO:0000256" key="4">
    <source>
        <dbReference type="ARBA" id="ARBA00022857"/>
    </source>
</evidence>
<dbReference type="PIRSF" id="PIRSF000332">
    <property type="entry name" value="FMO"/>
    <property type="match status" value="1"/>
</dbReference>
<organism evidence="8">
    <name type="scientific">Methyloraptor flagellatus</name>
    <dbReference type="NCBI Taxonomy" id="3162530"/>
    <lineage>
        <taxon>Bacteria</taxon>
        <taxon>Pseudomonadati</taxon>
        <taxon>Pseudomonadota</taxon>
        <taxon>Alphaproteobacteria</taxon>
        <taxon>Hyphomicrobiales</taxon>
        <taxon>Ancalomicrobiaceae</taxon>
        <taxon>Methyloraptor</taxon>
    </lineage>
</organism>
<proteinExistence type="inferred from homology"/>
<comment type="similarity">
    <text evidence="1">Belongs to the FMO family.</text>
</comment>
<dbReference type="EMBL" id="CP158568">
    <property type="protein sequence ID" value="XBY43427.1"/>
    <property type="molecule type" value="Genomic_DNA"/>
</dbReference>
<dbReference type="InterPro" id="IPR000960">
    <property type="entry name" value="Flavin_mOase"/>
</dbReference>
<dbReference type="GO" id="GO:0050660">
    <property type="term" value="F:flavin adenine dinucleotide binding"/>
    <property type="evidence" value="ECO:0007669"/>
    <property type="project" value="InterPro"/>
</dbReference>
<dbReference type="SUPFAM" id="SSF51905">
    <property type="entry name" value="FAD/NAD(P)-binding domain"/>
    <property type="match status" value="3"/>
</dbReference>
<keyword evidence="5 8" id="KW-0560">Oxidoreductase</keyword>
<gene>
    <name evidence="8" type="ORF">ABS361_15185</name>
</gene>
<dbReference type="InterPro" id="IPR036188">
    <property type="entry name" value="FAD/NAD-bd_sf"/>
</dbReference>
<dbReference type="Gene3D" id="3.50.50.60">
    <property type="entry name" value="FAD/NAD(P)-binding domain"/>
    <property type="match status" value="1"/>
</dbReference>
<keyword evidence="4" id="KW-0521">NADP</keyword>
<dbReference type="GO" id="GO:0034899">
    <property type="term" value="F:trimethylamine monooxygenase activity"/>
    <property type="evidence" value="ECO:0007669"/>
    <property type="project" value="UniProtKB-EC"/>
</dbReference>
<evidence type="ECO:0000256" key="5">
    <source>
        <dbReference type="ARBA" id="ARBA00023002"/>
    </source>
</evidence>
<evidence type="ECO:0000256" key="2">
    <source>
        <dbReference type="ARBA" id="ARBA00022630"/>
    </source>
</evidence>
<keyword evidence="3" id="KW-0274">FAD</keyword>
<accession>A0AAU7X6T2</accession>
<dbReference type="GO" id="GO:0004499">
    <property type="term" value="F:N,N-dimethylaniline monooxygenase activity"/>
    <property type="evidence" value="ECO:0007669"/>
    <property type="project" value="InterPro"/>
</dbReference>
<dbReference type="InterPro" id="IPR050346">
    <property type="entry name" value="FMO-like"/>
</dbReference>